<name>A0ABU0FAW8_9HYPH</name>
<keyword evidence="3" id="KW-1185">Reference proteome</keyword>
<sequence>MTLETSLYLPVKRFLEDLGFAVKGEVVGCDVLALGGGDPPIVVIGELKQSFNLELILQGVDRAGACDEIWLAARASPRAAKGGKAMRATAISAGGSASACSASPTATRCRSWSARLRRCRGGTRGDAPGSSRSIAGAGAIPPPAAARGCR</sequence>
<gene>
    <name evidence="2" type="ORF">J3R73_001559</name>
</gene>
<proteinExistence type="predicted"/>
<evidence type="ECO:0000256" key="1">
    <source>
        <dbReference type="SAM" id="MobiDB-lite"/>
    </source>
</evidence>
<organism evidence="2 3">
    <name type="scientific">Labrys monachus</name>
    <dbReference type="NCBI Taxonomy" id="217067"/>
    <lineage>
        <taxon>Bacteria</taxon>
        <taxon>Pseudomonadati</taxon>
        <taxon>Pseudomonadota</taxon>
        <taxon>Alphaproteobacteria</taxon>
        <taxon>Hyphomicrobiales</taxon>
        <taxon>Xanthobacteraceae</taxon>
        <taxon>Labrys</taxon>
    </lineage>
</organism>
<evidence type="ECO:0000313" key="2">
    <source>
        <dbReference type="EMBL" id="MDQ0391767.1"/>
    </source>
</evidence>
<dbReference type="EMBL" id="JAUSVK010000001">
    <property type="protein sequence ID" value="MDQ0391767.1"/>
    <property type="molecule type" value="Genomic_DNA"/>
</dbReference>
<comment type="caution">
    <text evidence="2">The sequence shown here is derived from an EMBL/GenBank/DDBJ whole genome shotgun (WGS) entry which is preliminary data.</text>
</comment>
<reference evidence="2 3" key="1">
    <citation type="submission" date="2023-07" db="EMBL/GenBank/DDBJ databases">
        <title>Genomic Encyclopedia of Type Strains, Phase IV (KMG-IV): sequencing the most valuable type-strain genomes for metagenomic binning, comparative biology and taxonomic classification.</title>
        <authorList>
            <person name="Goeker M."/>
        </authorList>
    </citation>
    <scope>NUCLEOTIDE SEQUENCE [LARGE SCALE GENOMIC DNA]</scope>
    <source>
        <strain evidence="2 3">DSM 5896</strain>
    </source>
</reference>
<evidence type="ECO:0000313" key="3">
    <source>
        <dbReference type="Proteomes" id="UP001237448"/>
    </source>
</evidence>
<accession>A0ABU0FAW8</accession>
<protein>
    <submittedName>
        <fullName evidence="2">Type IV secretory pathway TrbL component</fullName>
    </submittedName>
</protein>
<feature type="region of interest" description="Disordered" evidence="1">
    <location>
        <begin position="120"/>
        <end position="150"/>
    </location>
</feature>
<dbReference type="Proteomes" id="UP001237448">
    <property type="component" value="Unassembled WGS sequence"/>
</dbReference>